<proteinExistence type="predicted"/>
<name>A0AA39PSJ9_9AGAR</name>
<feature type="chain" id="PRO_5041278080" description="REJ domain-containing protein" evidence="2">
    <location>
        <begin position="23"/>
        <end position="201"/>
    </location>
</feature>
<dbReference type="EMBL" id="JAUEPR010000002">
    <property type="protein sequence ID" value="KAK0488976.1"/>
    <property type="molecule type" value="Genomic_DNA"/>
</dbReference>
<feature type="signal peptide" evidence="2">
    <location>
        <begin position="1"/>
        <end position="22"/>
    </location>
</feature>
<dbReference type="AlphaFoldDB" id="A0AA39PSJ9"/>
<evidence type="ECO:0000313" key="3">
    <source>
        <dbReference type="EMBL" id="KAK0488976.1"/>
    </source>
</evidence>
<evidence type="ECO:0000256" key="1">
    <source>
        <dbReference type="SAM" id="MobiDB-lite"/>
    </source>
</evidence>
<protein>
    <recommendedName>
        <fullName evidence="5">REJ domain-containing protein</fullName>
    </recommendedName>
</protein>
<evidence type="ECO:0000256" key="2">
    <source>
        <dbReference type="SAM" id="SignalP"/>
    </source>
</evidence>
<evidence type="ECO:0000313" key="4">
    <source>
        <dbReference type="Proteomes" id="UP001175227"/>
    </source>
</evidence>
<organism evidence="3 4">
    <name type="scientific">Armillaria novae-zelandiae</name>
    <dbReference type="NCBI Taxonomy" id="153914"/>
    <lineage>
        <taxon>Eukaryota</taxon>
        <taxon>Fungi</taxon>
        <taxon>Dikarya</taxon>
        <taxon>Basidiomycota</taxon>
        <taxon>Agaricomycotina</taxon>
        <taxon>Agaricomycetes</taxon>
        <taxon>Agaricomycetidae</taxon>
        <taxon>Agaricales</taxon>
        <taxon>Marasmiineae</taxon>
        <taxon>Physalacriaceae</taxon>
        <taxon>Armillaria</taxon>
    </lineage>
</organism>
<sequence length="201" mass="19939">MLYATSKTLSLFFLILVPTIGSFDSMLQEISSSLFADTATSTGTFTDSSFTGSGDPASTTETYVTRVSLVGAESTGDTTVLGSATYTLAVPTSGDSSVSSSDSSSGNASSASSSSSTSSPTSSSSSTHSSPSSTSTNSSSSSTTSTNKSSSTTSSSSSSSSSGTSSTSSMMLAVSLRPFDVPPTAGIVTVLLGLFFGAWIC</sequence>
<comment type="caution">
    <text evidence="3">The sequence shown here is derived from an EMBL/GenBank/DDBJ whole genome shotgun (WGS) entry which is preliminary data.</text>
</comment>
<gene>
    <name evidence="3" type="ORF">IW261DRAFT_1442547</name>
</gene>
<reference evidence="3" key="1">
    <citation type="submission" date="2023-06" db="EMBL/GenBank/DDBJ databases">
        <authorList>
            <consortium name="Lawrence Berkeley National Laboratory"/>
            <person name="Ahrendt S."/>
            <person name="Sahu N."/>
            <person name="Indic B."/>
            <person name="Wong-Bajracharya J."/>
            <person name="Merenyi Z."/>
            <person name="Ke H.-M."/>
            <person name="Monk M."/>
            <person name="Kocsube S."/>
            <person name="Drula E."/>
            <person name="Lipzen A."/>
            <person name="Balint B."/>
            <person name="Henrissat B."/>
            <person name="Andreopoulos B."/>
            <person name="Martin F.M."/>
            <person name="Harder C.B."/>
            <person name="Rigling D."/>
            <person name="Ford K.L."/>
            <person name="Foster G.D."/>
            <person name="Pangilinan J."/>
            <person name="Papanicolaou A."/>
            <person name="Barry K."/>
            <person name="LaButti K."/>
            <person name="Viragh M."/>
            <person name="Koriabine M."/>
            <person name="Yan M."/>
            <person name="Riley R."/>
            <person name="Champramary S."/>
            <person name="Plett K.L."/>
            <person name="Tsai I.J."/>
            <person name="Slot J."/>
            <person name="Sipos G."/>
            <person name="Plett J."/>
            <person name="Nagy L.G."/>
            <person name="Grigoriev I.V."/>
        </authorList>
    </citation>
    <scope>NUCLEOTIDE SEQUENCE</scope>
    <source>
        <strain evidence="3">ICMP 16352</strain>
    </source>
</reference>
<accession>A0AA39PSJ9</accession>
<evidence type="ECO:0008006" key="5">
    <source>
        <dbReference type="Google" id="ProtNLM"/>
    </source>
</evidence>
<keyword evidence="4" id="KW-1185">Reference proteome</keyword>
<feature type="region of interest" description="Disordered" evidence="1">
    <location>
        <begin position="92"/>
        <end position="167"/>
    </location>
</feature>
<dbReference type="Proteomes" id="UP001175227">
    <property type="component" value="Unassembled WGS sequence"/>
</dbReference>
<keyword evidence="2" id="KW-0732">Signal</keyword>